<comment type="pathway">
    <text evidence="2">Protein modification; protein ubiquitination.</text>
</comment>
<evidence type="ECO:0000259" key="16">
    <source>
        <dbReference type="SMART" id="SM00184"/>
    </source>
</evidence>
<proteinExistence type="inferred from homology"/>
<accession>A0A9P0C853</accession>
<dbReference type="Gene3D" id="3.30.40.10">
    <property type="entry name" value="Zinc/RING finger domain, C3HC4 (zinc finger)"/>
    <property type="match status" value="1"/>
</dbReference>
<evidence type="ECO:0000313" key="17">
    <source>
        <dbReference type="EMBL" id="CAH0758319.1"/>
    </source>
</evidence>
<evidence type="ECO:0000256" key="11">
    <source>
        <dbReference type="ARBA" id="ARBA00022989"/>
    </source>
</evidence>
<evidence type="ECO:0000256" key="12">
    <source>
        <dbReference type="ARBA" id="ARBA00023136"/>
    </source>
</evidence>
<comment type="function">
    <text evidence="15">Component of a retrotranslocation channel required for peroxisome organization by mediating export of the PEX5 receptor from peroxisomes to the cytosol, thereby promoting PEX5 recycling.</text>
</comment>
<dbReference type="SUPFAM" id="SSF57850">
    <property type="entry name" value="RING/U-box"/>
    <property type="match status" value="1"/>
</dbReference>
<dbReference type="GO" id="GO:1990429">
    <property type="term" value="C:peroxisomal importomer complex"/>
    <property type="evidence" value="ECO:0007669"/>
    <property type="project" value="TreeGrafter"/>
</dbReference>
<reference evidence="17" key="1">
    <citation type="submission" date="2021-12" db="EMBL/GenBank/DDBJ databases">
        <authorList>
            <person name="King R."/>
        </authorList>
    </citation>
    <scope>NUCLEOTIDE SEQUENCE</scope>
</reference>
<dbReference type="OrthoDB" id="107372at2759"/>
<dbReference type="PANTHER" id="PTHR12888:SF0">
    <property type="entry name" value="PEROXISOME ASSEMBLY PROTEIN 12"/>
    <property type="match status" value="1"/>
</dbReference>
<comment type="subcellular location">
    <subcellularLocation>
        <location evidence="1">Peroxisome membrane</location>
        <topology evidence="1">Multi-pass membrane protein</topology>
    </subcellularLocation>
</comment>
<keyword evidence="5" id="KW-0813">Transport</keyword>
<evidence type="ECO:0000256" key="8">
    <source>
        <dbReference type="ARBA" id="ARBA00022771"/>
    </source>
</evidence>
<dbReference type="Proteomes" id="UP001153714">
    <property type="component" value="Chromosome 3"/>
</dbReference>
<feature type="domain" description="RING-type" evidence="16">
    <location>
        <begin position="282"/>
        <end position="320"/>
    </location>
</feature>
<keyword evidence="7" id="KW-0479">Metal-binding</keyword>
<evidence type="ECO:0000313" key="18">
    <source>
        <dbReference type="Proteomes" id="UP001153714"/>
    </source>
</evidence>
<evidence type="ECO:0000256" key="1">
    <source>
        <dbReference type="ARBA" id="ARBA00004585"/>
    </source>
</evidence>
<keyword evidence="8" id="KW-0863">Zinc-finger</keyword>
<dbReference type="GO" id="GO:0016558">
    <property type="term" value="P:protein import into peroxisome matrix"/>
    <property type="evidence" value="ECO:0007669"/>
    <property type="project" value="UniProtKB-UniRule"/>
</dbReference>
<evidence type="ECO:0000256" key="14">
    <source>
        <dbReference type="ARBA" id="ARBA00029692"/>
    </source>
</evidence>
<dbReference type="Pfam" id="PF04757">
    <property type="entry name" value="Pex2_Pex12"/>
    <property type="match status" value="1"/>
</dbReference>
<dbReference type="GO" id="GO:0008270">
    <property type="term" value="F:zinc ion binding"/>
    <property type="evidence" value="ECO:0007669"/>
    <property type="project" value="UniProtKB-KW"/>
</dbReference>
<organism evidence="17 18">
    <name type="scientific">Diatraea saccharalis</name>
    <name type="common">sugarcane borer</name>
    <dbReference type="NCBI Taxonomy" id="40085"/>
    <lineage>
        <taxon>Eukaryota</taxon>
        <taxon>Metazoa</taxon>
        <taxon>Ecdysozoa</taxon>
        <taxon>Arthropoda</taxon>
        <taxon>Hexapoda</taxon>
        <taxon>Insecta</taxon>
        <taxon>Pterygota</taxon>
        <taxon>Neoptera</taxon>
        <taxon>Endopterygota</taxon>
        <taxon>Lepidoptera</taxon>
        <taxon>Glossata</taxon>
        <taxon>Ditrysia</taxon>
        <taxon>Pyraloidea</taxon>
        <taxon>Crambidae</taxon>
        <taxon>Crambinae</taxon>
        <taxon>Diatraea</taxon>
    </lineage>
</organism>
<dbReference type="InterPro" id="IPR001841">
    <property type="entry name" value="Znf_RING"/>
</dbReference>
<dbReference type="GO" id="GO:0004842">
    <property type="term" value="F:ubiquitin-protein transferase activity"/>
    <property type="evidence" value="ECO:0007669"/>
    <property type="project" value="TreeGrafter"/>
</dbReference>
<dbReference type="InterPro" id="IPR017375">
    <property type="entry name" value="PEX12"/>
</dbReference>
<keyword evidence="18" id="KW-1185">Reference proteome</keyword>
<keyword evidence="9" id="KW-0862">Zinc</keyword>
<keyword evidence="10" id="KW-0653">Protein transport</keyword>
<dbReference type="InterPro" id="IPR013083">
    <property type="entry name" value="Znf_RING/FYVE/PHD"/>
</dbReference>
<reference evidence="17" key="2">
    <citation type="submission" date="2022-10" db="EMBL/GenBank/DDBJ databases">
        <authorList>
            <consortium name="ENA_rothamsted_submissions"/>
            <consortium name="culmorum"/>
            <person name="King R."/>
        </authorList>
    </citation>
    <scope>NUCLEOTIDE SEQUENCE</scope>
</reference>
<evidence type="ECO:0000256" key="13">
    <source>
        <dbReference type="ARBA" id="ARBA00023140"/>
    </source>
</evidence>
<evidence type="ECO:0000256" key="6">
    <source>
        <dbReference type="ARBA" id="ARBA00022692"/>
    </source>
</evidence>
<evidence type="ECO:0000256" key="4">
    <source>
        <dbReference type="ARBA" id="ARBA00018980"/>
    </source>
</evidence>
<evidence type="ECO:0000256" key="5">
    <source>
        <dbReference type="ARBA" id="ARBA00022448"/>
    </source>
</evidence>
<dbReference type="InterPro" id="IPR006845">
    <property type="entry name" value="Pex_N"/>
</dbReference>
<keyword evidence="13 15" id="KW-0576">Peroxisome</keyword>
<comment type="similarity">
    <text evidence="3 15">Belongs to the pex2/pex10/pex12 family.</text>
</comment>
<dbReference type="SMART" id="SM00184">
    <property type="entry name" value="RING"/>
    <property type="match status" value="1"/>
</dbReference>
<sequence length="335" mass="37562">MAVYAAHLTRTLQGTPSIFQVTAQEALGSTVKPALRKLVEYLAVSYPSKCDWCVRWFDELYLLLDACLQYHYLKHYAASFSESFYGLLRVPLSVSNEFNLGHHRLPDNLEKGSLILLVLVPYLREKVEKIIDRWREEYEDGNFGKSTRDKVRMAAIKLYSIVHVCSAVGALVQTGRYLTGAAQSPTLAHAALGLTLRDAPDNHDHEQDTWGEFAKAIFTGRFRNAAVSFPMVGGGLLRAMEYGAFLVQFLRWWDAAAPTSHSLPAPPPPHKIEKDQKYMNKCPVCLNTWRIPTVLPVSGYVYCYTCISRELNARGACPATGCPANARSLIRLYLS</sequence>
<dbReference type="PANTHER" id="PTHR12888">
    <property type="entry name" value="PEROXISOME ASSEMBLY PROTEIN 12 PEROXIN-12"/>
    <property type="match status" value="1"/>
</dbReference>
<evidence type="ECO:0000256" key="7">
    <source>
        <dbReference type="ARBA" id="ARBA00022723"/>
    </source>
</evidence>
<evidence type="ECO:0000256" key="9">
    <source>
        <dbReference type="ARBA" id="ARBA00022833"/>
    </source>
</evidence>
<evidence type="ECO:0000256" key="15">
    <source>
        <dbReference type="PIRNR" id="PIRNR038074"/>
    </source>
</evidence>
<dbReference type="GO" id="GO:0005778">
    <property type="term" value="C:peroxisomal membrane"/>
    <property type="evidence" value="ECO:0007669"/>
    <property type="project" value="UniProtKB-SubCell"/>
</dbReference>
<name>A0A9P0C853_9NEOP</name>
<dbReference type="AlphaFoldDB" id="A0A9P0C853"/>
<protein>
    <recommendedName>
        <fullName evidence="4 15">Peroxisome assembly protein 12</fullName>
    </recommendedName>
    <alternativeName>
        <fullName evidence="14 15">Peroxin-12</fullName>
    </alternativeName>
</protein>
<dbReference type="EMBL" id="OU893334">
    <property type="protein sequence ID" value="CAH0758319.1"/>
    <property type="molecule type" value="Genomic_DNA"/>
</dbReference>
<keyword evidence="12 15" id="KW-0472">Membrane</keyword>
<keyword evidence="6" id="KW-0812">Transmembrane</keyword>
<dbReference type="GO" id="GO:0006513">
    <property type="term" value="P:protein monoubiquitination"/>
    <property type="evidence" value="ECO:0007669"/>
    <property type="project" value="TreeGrafter"/>
</dbReference>
<keyword evidence="11" id="KW-1133">Transmembrane helix</keyword>
<evidence type="ECO:0000256" key="3">
    <source>
        <dbReference type="ARBA" id="ARBA00008704"/>
    </source>
</evidence>
<evidence type="ECO:0000256" key="2">
    <source>
        <dbReference type="ARBA" id="ARBA00004906"/>
    </source>
</evidence>
<evidence type="ECO:0000256" key="10">
    <source>
        <dbReference type="ARBA" id="ARBA00022927"/>
    </source>
</evidence>
<gene>
    <name evidence="17" type="ORF">DIATSA_LOCUS8768</name>
</gene>
<dbReference type="PIRSF" id="PIRSF038074">
    <property type="entry name" value="Peroxisome_assembly_p12"/>
    <property type="match status" value="1"/>
</dbReference>